<dbReference type="PROSITE" id="PS50110">
    <property type="entry name" value="RESPONSE_REGULATORY"/>
    <property type="match status" value="1"/>
</dbReference>
<dbReference type="InterPro" id="IPR011006">
    <property type="entry name" value="CheY-like_superfamily"/>
</dbReference>
<evidence type="ECO:0000256" key="2">
    <source>
        <dbReference type="ARBA" id="ARBA00023125"/>
    </source>
</evidence>
<feature type="domain" description="Response regulatory" evidence="5">
    <location>
        <begin position="4"/>
        <end position="121"/>
    </location>
</feature>
<comment type="caution">
    <text evidence="6">The sequence shown here is derived from an EMBL/GenBank/DDBJ whole genome shotgun (WGS) entry which is preliminary data.</text>
</comment>
<dbReference type="Proteomes" id="UP001055117">
    <property type="component" value="Unassembled WGS sequence"/>
</dbReference>
<dbReference type="Pfam" id="PF00196">
    <property type="entry name" value="GerE"/>
    <property type="match status" value="1"/>
</dbReference>
<dbReference type="InterPro" id="IPR036388">
    <property type="entry name" value="WH-like_DNA-bd_sf"/>
</dbReference>
<dbReference type="EMBL" id="BPQG01000098">
    <property type="protein sequence ID" value="GJD46902.1"/>
    <property type="molecule type" value="Genomic_DNA"/>
</dbReference>
<evidence type="ECO:0000259" key="5">
    <source>
        <dbReference type="PROSITE" id="PS50110"/>
    </source>
</evidence>
<dbReference type="InterPro" id="IPR039420">
    <property type="entry name" value="WalR-like"/>
</dbReference>
<sequence>MTNEVLVVDDHPVVLRGFRTLMESACIGTVHEASDVVSAYRFFHRHRPATVVCDLTFRESGLAGLSLIRRIRALEHHARILAFSMHADPVIVARALESGALGYVRKDVPSATFLDAFAAVHAGYGYLEHDLATAVAMLTTAARRSPLADLNARELQILSLLSRGRSYQDVADTLSVSYRTVIGACSNLRRKLGVRSLAELLRVAIAQGVTDLR</sequence>
<dbReference type="InterPro" id="IPR016032">
    <property type="entry name" value="Sig_transdc_resp-reg_C-effctor"/>
</dbReference>
<evidence type="ECO:0000313" key="6">
    <source>
        <dbReference type="EMBL" id="GJD46902.1"/>
    </source>
</evidence>
<dbReference type="RefSeq" id="WP_147763048.1">
    <property type="nucleotide sequence ID" value="NZ_BPQG01000098.1"/>
</dbReference>
<name>A0ABQ4QNT6_9HYPH</name>
<dbReference type="CDD" id="cd06170">
    <property type="entry name" value="LuxR_C_like"/>
    <property type="match status" value="1"/>
</dbReference>
<dbReference type="SUPFAM" id="SSF52172">
    <property type="entry name" value="CheY-like"/>
    <property type="match status" value="1"/>
</dbReference>
<dbReference type="SMART" id="SM00448">
    <property type="entry name" value="REC"/>
    <property type="match status" value="1"/>
</dbReference>
<dbReference type="PANTHER" id="PTHR43214:SF43">
    <property type="entry name" value="TWO-COMPONENT RESPONSE REGULATOR"/>
    <property type="match status" value="1"/>
</dbReference>
<keyword evidence="1 3" id="KW-0597">Phosphoprotein</keyword>
<organism evidence="6 7">
    <name type="scientific">Methylobacterium cerastii</name>
    <dbReference type="NCBI Taxonomy" id="932741"/>
    <lineage>
        <taxon>Bacteria</taxon>
        <taxon>Pseudomonadati</taxon>
        <taxon>Pseudomonadota</taxon>
        <taxon>Alphaproteobacteria</taxon>
        <taxon>Hyphomicrobiales</taxon>
        <taxon>Methylobacteriaceae</taxon>
        <taxon>Methylobacterium</taxon>
    </lineage>
</organism>
<dbReference type="InterPro" id="IPR058245">
    <property type="entry name" value="NreC/VraR/RcsB-like_REC"/>
</dbReference>
<dbReference type="InterPro" id="IPR000792">
    <property type="entry name" value="Tscrpt_reg_LuxR_C"/>
</dbReference>
<dbReference type="CDD" id="cd17535">
    <property type="entry name" value="REC_NarL-like"/>
    <property type="match status" value="1"/>
</dbReference>
<feature type="modified residue" description="4-aspartylphosphate" evidence="3">
    <location>
        <position position="54"/>
    </location>
</feature>
<dbReference type="InterPro" id="IPR001789">
    <property type="entry name" value="Sig_transdc_resp-reg_receiver"/>
</dbReference>
<reference evidence="6 7" key="1">
    <citation type="journal article" date="2021" name="Front. Microbiol.">
        <title>Comprehensive Comparative Genomics and Phenotyping of Methylobacterium Species.</title>
        <authorList>
            <person name="Alessa O."/>
            <person name="Ogura Y."/>
            <person name="Fujitani Y."/>
            <person name="Takami H."/>
            <person name="Hayashi T."/>
            <person name="Sahin N."/>
            <person name="Tani A."/>
        </authorList>
    </citation>
    <scope>NUCLEOTIDE SEQUENCE [LARGE SCALE GENOMIC DNA]</scope>
    <source>
        <strain evidence="6 7">DSM 23679</strain>
    </source>
</reference>
<dbReference type="PANTHER" id="PTHR43214">
    <property type="entry name" value="TWO-COMPONENT RESPONSE REGULATOR"/>
    <property type="match status" value="1"/>
</dbReference>
<accession>A0ABQ4QNT6</accession>
<dbReference type="Gene3D" id="3.40.50.2300">
    <property type="match status" value="1"/>
</dbReference>
<evidence type="ECO:0000313" key="7">
    <source>
        <dbReference type="Proteomes" id="UP001055117"/>
    </source>
</evidence>
<dbReference type="PROSITE" id="PS00622">
    <property type="entry name" value="HTH_LUXR_1"/>
    <property type="match status" value="1"/>
</dbReference>
<dbReference type="Pfam" id="PF00072">
    <property type="entry name" value="Response_reg"/>
    <property type="match status" value="1"/>
</dbReference>
<evidence type="ECO:0000256" key="3">
    <source>
        <dbReference type="PROSITE-ProRule" id="PRU00169"/>
    </source>
</evidence>
<dbReference type="SUPFAM" id="SSF46894">
    <property type="entry name" value="C-terminal effector domain of the bipartite response regulators"/>
    <property type="match status" value="1"/>
</dbReference>
<evidence type="ECO:0000259" key="4">
    <source>
        <dbReference type="PROSITE" id="PS50043"/>
    </source>
</evidence>
<dbReference type="PROSITE" id="PS50043">
    <property type="entry name" value="HTH_LUXR_2"/>
    <property type="match status" value="1"/>
</dbReference>
<evidence type="ECO:0000256" key="1">
    <source>
        <dbReference type="ARBA" id="ARBA00022553"/>
    </source>
</evidence>
<keyword evidence="7" id="KW-1185">Reference proteome</keyword>
<gene>
    <name evidence="6" type="primary">bvgA</name>
    <name evidence="6" type="ORF">AFCDBAGC_4787</name>
</gene>
<dbReference type="SMART" id="SM00421">
    <property type="entry name" value="HTH_LUXR"/>
    <property type="match status" value="1"/>
</dbReference>
<feature type="domain" description="HTH luxR-type" evidence="4">
    <location>
        <begin position="143"/>
        <end position="208"/>
    </location>
</feature>
<keyword evidence="2" id="KW-0238">DNA-binding</keyword>
<proteinExistence type="predicted"/>
<dbReference type="PRINTS" id="PR00038">
    <property type="entry name" value="HTHLUXR"/>
</dbReference>
<protein>
    <submittedName>
        <fullName evidence="6">Virulence factors putative positive transcription regulator BvgA</fullName>
    </submittedName>
</protein>
<dbReference type="Gene3D" id="1.10.10.10">
    <property type="entry name" value="Winged helix-like DNA-binding domain superfamily/Winged helix DNA-binding domain"/>
    <property type="match status" value="1"/>
</dbReference>